<evidence type="ECO:0000313" key="2">
    <source>
        <dbReference type="EMBL" id="KAL0367565.1"/>
    </source>
</evidence>
<organism evidence="2">
    <name type="scientific">Sesamum radiatum</name>
    <name type="common">Black benniseed</name>
    <dbReference type="NCBI Taxonomy" id="300843"/>
    <lineage>
        <taxon>Eukaryota</taxon>
        <taxon>Viridiplantae</taxon>
        <taxon>Streptophyta</taxon>
        <taxon>Embryophyta</taxon>
        <taxon>Tracheophyta</taxon>
        <taxon>Spermatophyta</taxon>
        <taxon>Magnoliopsida</taxon>
        <taxon>eudicotyledons</taxon>
        <taxon>Gunneridae</taxon>
        <taxon>Pentapetalae</taxon>
        <taxon>asterids</taxon>
        <taxon>lamiids</taxon>
        <taxon>Lamiales</taxon>
        <taxon>Pedaliaceae</taxon>
        <taxon>Sesamum</taxon>
    </lineage>
</organism>
<feature type="compositionally biased region" description="Basic and acidic residues" evidence="1">
    <location>
        <begin position="174"/>
        <end position="184"/>
    </location>
</feature>
<reference evidence="2" key="2">
    <citation type="journal article" date="2024" name="Plant">
        <title>Genomic evolution and insights into agronomic trait innovations of Sesamum species.</title>
        <authorList>
            <person name="Miao H."/>
            <person name="Wang L."/>
            <person name="Qu L."/>
            <person name="Liu H."/>
            <person name="Sun Y."/>
            <person name="Le M."/>
            <person name="Wang Q."/>
            <person name="Wei S."/>
            <person name="Zheng Y."/>
            <person name="Lin W."/>
            <person name="Duan Y."/>
            <person name="Cao H."/>
            <person name="Xiong S."/>
            <person name="Wang X."/>
            <person name="Wei L."/>
            <person name="Li C."/>
            <person name="Ma Q."/>
            <person name="Ju M."/>
            <person name="Zhao R."/>
            <person name="Li G."/>
            <person name="Mu C."/>
            <person name="Tian Q."/>
            <person name="Mei H."/>
            <person name="Zhang T."/>
            <person name="Gao T."/>
            <person name="Zhang H."/>
        </authorList>
    </citation>
    <scope>NUCLEOTIDE SEQUENCE</scope>
    <source>
        <strain evidence="2">G02</strain>
    </source>
</reference>
<sequence>MPSAYNVILVRPTLNAFRAIIFTYHMKIKFLVVGGVGEAQTDALQSRKSYGEAIKRGKKRGLEETPREENSNKRGKDPVPRPEPKEEAPIMVQPVEELHTVELVSGNPGKVTKIGSKMKEDVRDQVVNCLRKNKDIFVWTPQDLEGIDLGVTTHHLNLNPTIRPIKQKKNNTSDLKKTKSSKER</sequence>
<feature type="compositionally biased region" description="Basic and acidic residues" evidence="1">
    <location>
        <begin position="49"/>
        <end position="88"/>
    </location>
</feature>
<dbReference type="AlphaFoldDB" id="A0AAW2QI91"/>
<name>A0AAW2QI91_SESRA</name>
<evidence type="ECO:0000256" key="1">
    <source>
        <dbReference type="SAM" id="MobiDB-lite"/>
    </source>
</evidence>
<dbReference type="EMBL" id="JACGWJ010000015">
    <property type="protein sequence ID" value="KAL0367565.1"/>
    <property type="molecule type" value="Genomic_DNA"/>
</dbReference>
<feature type="region of interest" description="Disordered" evidence="1">
    <location>
        <begin position="44"/>
        <end position="92"/>
    </location>
</feature>
<feature type="region of interest" description="Disordered" evidence="1">
    <location>
        <begin position="160"/>
        <end position="184"/>
    </location>
</feature>
<evidence type="ECO:0008006" key="3">
    <source>
        <dbReference type="Google" id="ProtNLM"/>
    </source>
</evidence>
<gene>
    <name evidence="2" type="ORF">Sradi_3646600</name>
</gene>
<protein>
    <recommendedName>
        <fullName evidence="3">Reverse transcriptase domain-containing protein</fullName>
    </recommendedName>
</protein>
<comment type="caution">
    <text evidence="2">The sequence shown here is derived from an EMBL/GenBank/DDBJ whole genome shotgun (WGS) entry which is preliminary data.</text>
</comment>
<accession>A0AAW2QI91</accession>
<reference evidence="2" key="1">
    <citation type="submission" date="2020-06" db="EMBL/GenBank/DDBJ databases">
        <authorList>
            <person name="Li T."/>
            <person name="Hu X."/>
            <person name="Zhang T."/>
            <person name="Song X."/>
            <person name="Zhang H."/>
            <person name="Dai N."/>
            <person name="Sheng W."/>
            <person name="Hou X."/>
            <person name="Wei L."/>
        </authorList>
    </citation>
    <scope>NUCLEOTIDE SEQUENCE</scope>
    <source>
        <strain evidence="2">G02</strain>
        <tissue evidence="2">Leaf</tissue>
    </source>
</reference>
<proteinExistence type="predicted"/>